<dbReference type="InterPro" id="IPR036770">
    <property type="entry name" value="Ankyrin_rpt-contain_sf"/>
</dbReference>
<dbReference type="AlphaFoldDB" id="A0A0G4HUG0"/>
<feature type="repeat" description="ANK" evidence="3">
    <location>
        <begin position="448"/>
        <end position="480"/>
    </location>
</feature>
<feature type="repeat" description="ANK" evidence="3">
    <location>
        <begin position="382"/>
        <end position="414"/>
    </location>
</feature>
<feature type="repeat" description="ANK" evidence="3">
    <location>
        <begin position="313"/>
        <end position="345"/>
    </location>
</feature>
<feature type="repeat" description="ANK" evidence="3">
    <location>
        <begin position="415"/>
        <end position="447"/>
    </location>
</feature>
<reference evidence="5" key="1">
    <citation type="submission" date="2014-11" db="EMBL/GenBank/DDBJ databases">
        <authorList>
            <person name="Otto D Thomas"/>
            <person name="Naeem Raeece"/>
        </authorList>
    </citation>
    <scope>NUCLEOTIDE SEQUENCE</scope>
</reference>
<evidence type="ECO:0000256" key="3">
    <source>
        <dbReference type="PROSITE-ProRule" id="PRU00023"/>
    </source>
</evidence>
<dbReference type="SMART" id="SM00248">
    <property type="entry name" value="ANK"/>
    <property type="match status" value="7"/>
</dbReference>
<evidence type="ECO:0000256" key="2">
    <source>
        <dbReference type="ARBA" id="ARBA00023043"/>
    </source>
</evidence>
<feature type="region of interest" description="Disordered" evidence="4">
    <location>
        <begin position="556"/>
        <end position="597"/>
    </location>
</feature>
<dbReference type="PROSITE" id="PS50297">
    <property type="entry name" value="ANK_REP_REGION"/>
    <property type="match status" value="5"/>
</dbReference>
<keyword evidence="2 3" id="KW-0040">ANK repeat</keyword>
<dbReference type="InterPro" id="IPR002110">
    <property type="entry name" value="Ankyrin_rpt"/>
</dbReference>
<accession>A0A0G4HUG0</accession>
<protein>
    <submittedName>
        <fullName evidence="5">Uncharacterized protein</fullName>
    </submittedName>
</protein>
<gene>
    <name evidence="5" type="ORF">Cvel_31772</name>
</gene>
<name>A0A0G4HUG0_9ALVE</name>
<dbReference type="VEuPathDB" id="CryptoDB:Cvel_31772"/>
<proteinExistence type="predicted"/>
<dbReference type="PRINTS" id="PR01415">
    <property type="entry name" value="ANKYRIN"/>
</dbReference>
<organism evidence="5">
    <name type="scientific">Chromera velia CCMP2878</name>
    <dbReference type="NCBI Taxonomy" id="1169474"/>
    <lineage>
        <taxon>Eukaryota</taxon>
        <taxon>Sar</taxon>
        <taxon>Alveolata</taxon>
        <taxon>Colpodellida</taxon>
        <taxon>Chromeraceae</taxon>
        <taxon>Chromera</taxon>
    </lineage>
</organism>
<evidence type="ECO:0000313" key="5">
    <source>
        <dbReference type="EMBL" id="CEM47983.1"/>
    </source>
</evidence>
<keyword evidence="1" id="KW-0677">Repeat</keyword>
<dbReference type="Gene3D" id="1.25.40.20">
    <property type="entry name" value="Ankyrin repeat-containing domain"/>
    <property type="match status" value="1"/>
</dbReference>
<dbReference type="Pfam" id="PF12796">
    <property type="entry name" value="Ank_2"/>
    <property type="match status" value="2"/>
</dbReference>
<dbReference type="PROSITE" id="PS50088">
    <property type="entry name" value="ANK_REPEAT"/>
    <property type="match status" value="5"/>
</dbReference>
<dbReference type="PANTHER" id="PTHR24198:SF165">
    <property type="entry name" value="ANKYRIN REPEAT-CONTAINING PROTEIN-RELATED"/>
    <property type="match status" value="1"/>
</dbReference>
<feature type="compositionally biased region" description="Acidic residues" evidence="4">
    <location>
        <begin position="564"/>
        <end position="597"/>
    </location>
</feature>
<feature type="repeat" description="ANK" evidence="3">
    <location>
        <begin position="346"/>
        <end position="378"/>
    </location>
</feature>
<dbReference type="EMBL" id="CDMZ01003901">
    <property type="protein sequence ID" value="CEM47983.1"/>
    <property type="molecule type" value="Genomic_DNA"/>
</dbReference>
<evidence type="ECO:0000256" key="1">
    <source>
        <dbReference type="ARBA" id="ARBA00022737"/>
    </source>
</evidence>
<sequence>MALLRCPFGGSADAFLKRRWRDNRPLSPTRQSVGIGSLSLSLRLRFPFKFSKDEGAGQNLMSSEEAAEGNEGQQRRVFIPNKKCMGVELVYEVGRGDASSQSLQVISASLVPVRQELKSLAESLLEVVGIVQNMDALLGSVEFPDEPTGEVPPSEPAAAASSALLPTEAAAFDRLKKMTDEMRKAVRVEMNTLMNLYYRMDLEPLLALDIGNAIRSFQVMSAEVLRAALIAFMETGEREKREDLELLLKVGAEVDALVEVRVEEESGGGGEQQTIQETALMRAVAFGSMEATEILVKAGAGLEIRREGEGERKGERAIHIACDRGETEIAEFLVCNGAGVDAPTDVGVTPLYYACQNGLTDLVRFLLKRGANANVHVQFTVDGKTPISRAVRNGHKDVAELLLDYGARMDERDGSESSPLFFTVARDDKEIAELLISRGADVNARTAMGTAVLQAAALGGALNVSELLLDKGADLHAINNHGWTGLHWAALGAALERALADENGESSAAENKLSIAKLLVSRGIDVSVRSTNGETALGIAQFGLPEDSPLLAFLRDVTPAQEPVEGEEEEEGEEGEEQAGVNEGEEEEEGLEEEEFM</sequence>
<dbReference type="SUPFAM" id="SSF48403">
    <property type="entry name" value="Ankyrin repeat"/>
    <property type="match status" value="1"/>
</dbReference>
<dbReference type="PhylomeDB" id="A0A0G4HUG0"/>
<dbReference type="PANTHER" id="PTHR24198">
    <property type="entry name" value="ANKYRIN REPEAT AND PROTEIN KINASE DOMAIN-CONTAINING PROTEIN"/>
    <property type="match status" value="1"/>
</dbReference>
<evidence type="ECO:0000256" key="4">
    <source>
        <dbReference type="SAM" id="MobiDB-lite"/>
    </source>
</evidence>